<keyword evidence="7" id="KW-1185">Reference proteome</keyword>
<comment type="caution">
    <text evidence="6">The sequence shown here is derived from an EMBL/GenBank/DDBJ whole genome shotgun (WGS) entry which is preliminary data.</text>
</comment>
<dbReference type="GO" id="GO:0005634">
    <property type="term" value="C:nucleus"/>
    <property type="evidence" value="ECO:0007669"/>
    <property type="project" value="UniProtKB-ARBA"/>
</dbReference>
<dbReference type="Gene3D" id="2.170.150.80">
    <property type="entry name" value="NAC domain"/>
    <property type="match status" value="1"/>
</dbReference>
<dbReference type="PANTHER" id="PTHR31744:SF92">
    <property type="entry name" value="NAC DOMAIN-CONTAINING PROTEIN 87"/>
    <property type="match status" value="1"/>
</dbReference>
<evidence type="ECO:0000256" key="2">
    <source>
        <dbReference type="ARBA" id="ARBA00023125"/>
    </source>
</evidence>
<organism evidence="6 7">
    <name type="scientific">Trapa natans</name>
    <name type="common">Water chestnut</name>
    <dbReference type="NCBI Taxonomy" id="22666"/>
    <lineage>
        <taxon>Eukaryota</taxon>
        <taxon>Viridiplantae</taxon>
        <taxon>Streptophyta</taxon>
        <taxon>Embryophyta</taxon>
        <taxon>Tracheophyta</taxon>
        <taxon>Spermatophyta</taxon>
        <taxon>Magnoliopsida</taxon>
        <taxon>eudicotyledons</taxon>
        <taxon>Gunneridae</taxon>
        <taxon>Pentapetalae</taxon>
        <taxon>rosids</taxon>
        <taxon>malvids</taxon>
        <taxon>Myrtales</taxon>
        <taxon>Lythraceae</taxon>
        <taxon>Trapa</taxon>
    </lineage>
</organism>
<dbReference type="FunFam" id="2.170.150.80:FF:000006">
    <property type="entry name" value="NAC domain-containing protein 100-like"/>
    <property type="match status" value="1"/>
</dbReference>
<gene>
    <name evidence="6" type="ORF">SAY86_005854</name>
</gene>
<dbReference type="AlphaFoldDB" id="A0AAN7QTX0"/>
<keyword evidence="4" id="KW-0539">Nucleus</keyword>
<evidence type="ECO:0000259" key="5">
    <source>
        <dbReference type="PROSITE" id="PS51005"/>
    </source>
</evidence>
<evidence type="ECO:0000313" key="7">
    <source>
        <dbReference type="Proteomes" id="UP001346149"/>
    </source>
</evidence>
<dbReference type="Proteomes" id="UP001346149">
    <property type="component" value="Unassembled WGS sequence"/>
</dbReference>
<feature type="domain" description="NAC" evidence="5">
    <location>
        <begin position="17"/>
        <end position="168"/>
    </location>
</feature>
<keyword evidence="3" id="KW-0804">Transcription</keyword>
<dbReference type="InterPro" id="IPR036093">
    <property type="entry name" value="NAC_dom_sf"/>
</dbReference>
<evidence type="ECO:0000313" key="6">
    <source>
        <dbReference type="EMBL" id="KAK4777166.1"/>
    </source>
</evidence>
<proteinExistence type="predicted"/>
<name>A0AAN7QTX0_TRANT</name>
<protein>
    <recommendedName>
        <fullName evidence="5">NAC domain-containing protein</fullName>
    </recommendedName>
</protein>
<dbReference type="PROSITE" id="PS51005">
    <property type="entry name" value="NAC"/>
    <property type="match status" value="1"/>
</dbReference>
<sequence length="329" mass="36626">MGEPRSMIRGGSDIIHLPPGFRFHPTDEEIITHYLTKKILNSGFTATAIGEVDLNKCEPWDLPMRAKMGGKEWYFFSQKDRKYPTGMRTNRATDSGYWKATGKDKEIRRGKSCLVGMKKTLVFYGGRAPKGEKTNWVMHEYRLEGQFPYSNTSMIAKDEWVVCRIFHKSTGLKKPSSSRVNSSVEDDLWGCSLPQLVDPAYSSGPSSSFTDAAETNKVKGFIGDQQIFSVPYSQGQNPTFFPVGGPPINPPYSNPLGTSTRPGRLQCKVEPHLSQQHRLSADMNPNPKSSAAAFKQEAPTNGLLDDDIFNGSFIGLISSSDIPDFLWEP</sequence>
<keyword evidence="1" id="KW-0805">Transcription regulation</keyword>
<dbReference type="Pfam" id="PF02365">
    <property type="entry name" value="NAM"/>
    <property type="match status" value="1"/>
</dbReference>
<dbReference type="GO" id="GO:0006355">
    <property type="term" value="P:regulation of DNA-templated transcription"/>
    <property type="evidence" value="ECO:0007669"/>
    <property type="project" value="InterPro"/>
</dbReference>
<dbReference type="GO" id="GO:0000976">
    <property type="term" value="F:transcription cis-regulatory region binding"/>
    <property type="evidence" value="ECO:0007669"/>
    <property type="project" value="UniProtKB-ARBA"/>
</dbReference>
<evidence type="ECO:0000256" key="4">
    <source>
        <dbReference type="ARBA" id="ARBA00023242"/>
    </source>
</evidence>
<dbReference type="EMBL" id="JAXQNO010000018">
    <property type="protein sequence ID" value="KAK4777166.1"/>
    <property type="molecule type" value="Genomic_DNA"/>
</dbReference>
<dbReference type="SUPFAM" id="SSF101941">
    <property type="entry name" value="NAC domain"/>
    <property type="match status" value="1"/>
</dbReference>
<accession>A0AAN7QTX0</accession>
<reference evidence="6 7" key="1">
    <citation type="journal article" date="2023" name="Hortic Res">
        <title>Pangenome of water caltrop reveals structural variations and asymmetric subgenome divergence after allopolyploidization.</title>
        <authorList>
            <person name="Zhang X."/>
            <person name="Chen Y."/>
            <person name="Wang L."/>
            <person name="Yuan Y."/>
            <person name="Fang M."/>
            <person name="Shi L."/>
            <person name="Lu R."/>
            <person name="Comes H.P."/>
            <person name="Ma Y."/>
            <person name="Chen Y."/>
            <person name="Huang G."/>
            <person name="Zhou Y."/>
            <person name="Zheng Z."/>
            <person name="Qiu Y."/>
        </authorList>
    </citation>
    <scope>NUCLEOTIDE SEQUENCE [LARGE SCALE GENOMIC DNA]</scope>
    <source>
        <strain evidence="6">F231</strain>
    </source>
</reference>
<keyword evidence="2" id="KW-0238">DNA-binding</keyword>
<evidence type="ECO:0000256" key="3">
    <source>
        <dbReference type="ARBA" id="ARBA00023163"/>
    </source>
</evidence>
<evidence type="ECO:0000256" key="1">
    <source>
        <dbReference type="ARBA" id="ARBA00023015"/>
    </source>
</evidence>
<dbReference type="PANTHER" id="PTHR31744">
    <property type="entry name" value="PROTEIN CUP-SHAPED COTYLEDON 2-RELATED"/>
    <property type="match status" value="1"/>
</dbReference>
<dbReference type="InterPro" id="IPR003441">
    <property type="entry name" value="NAC-dom"/>
</dbReference>